<comment type="subcellular location">
    <subcellularLocation>
        <location evidence="2">Cytoplasm</location>
    </subcellularLocation>
    <subcellularLocation>
        <location evidence="1">Nucleus</location>
    </subcellularLocation>
</comment>
<dbReference type="Proteomes" id="UP000309340">
    <property type="component" value="Unassembled WGS sequence"/>
</dbReference>
<evidence type="ECO:0000256" key="1">
    <source>
        <dbReference type="ARBA" id="ARBA00004123"/>
    </source>
</evidence>
<dbReference type="Pfam" id="PF11754">
    <property type="entry name" value="Velvet"/>
    <property type="match status" value="2"/>
</dbReference>
<evidence type="ECO:0000256" key="2">
    <source>
        <dbReference type="ARBA" id="ARBA00004496"/>
    </source>
</evidence>
<keyword evidence="3" id="KW-0963">Cytoplasm</keyword>
<dbReference type="EMBL" id="NAJQ01000046">
    <property type="protein sequence ID" value="TKA81756.1"/>
    <property type="molecule type" value="Genomic_DNA"/>
</dbReference>
<keyword evidence="11" id="KW-1185">Reference proteome</keyword>
<dbReference type="InterPro" id="IPR038491">
    <property type="entry name" value="Velvet_dom_sf"/>
</dbReference>
<evidence type="ECO:0000256" key="3">
    <source>
        <dbReference type="ARBA" id="ARBA00022490"/>
    </source>
</evidence>
<feature type="compositionally biased region" description="Low complexity" evidence="8">
    <location>
        <begin position="562"/>
        <end position="576"/>
    </location>
</feature>
<feature type="compositionally biased region" description="Basic and acidic residues" evidence="8">
    <location>
        <begin position="599"/>
        <end position="611"/>
    </location>
</feature>
<proteinExistence type="inferred from homology"/>
<keyword evidence="5" id="KW-0804">Transcription</keyword>
<dbReference type="OrthoDB" id="5384689at2759"/>
<dbReference type="PANTHER" id="PTHR33572">
    <property type="entry name" value="SPORE DEVELOPMENT REGULATOR VOSA"/>
    <property type="match status" value="1"/>
</dbReference>
<feature type="compositionally biased region" description="Low complexity" evidence="8">
    <location>
        <begin position="518"/>
        <end position="533"/>
    </location>
</feature>
<dbReference type="AlphaFoldDB" id="A0A4U0XZ91"/>
<dbReference type="GO" id="GO:0005634">
    <property type="term" value="C:nucleus"/>
    <property type="evidence" value="ECO:0007669"/>
    <property type="project" value="UniProtKB-SubCell"/>
</dbReference>
<accession>A0A4U0XZ91</accession>
<name>A0A4U0XZ91_9PEZI</name>
<evidence type="ECO:0000256" key="4">
    <source>
        <dbReference type="ARBA" id="ARBA00023015"/>
    </source>
</evidence>
<dbReference type="PANTHER" id="PTHR33572:SF14">
    <property type="entry name" value="DEVELOPMENTAL AND SECONDARY METABOLISM REGULATOR VEA"/>
    <property type="match status" value="1"/>
</dbReference>
<dbReference type="InterPro" id="IPR021740">
    <property type="entry name" value="Velvet"/>
</dbReference>
<feature type="compositionally biased region" description="Pro residues" evidence="8">
    <location>
        <begin position="337"/>
        <end position="360"/>
    </location>
</feature>
<dbReference type="GO" id="GO:0043455">
    <property type="term" value="P:regulation of secondary metabolic process"/>
    <property type="evidence" value="ECO:0007669"/>
    <property type="project" value="UniProtKB-ARBA"/>
</dbReference>
<sequence length="635" mass="69654">MDQPRVIPVDNENESSATRMTKDGKLLTYHLKVLQQPVRARACGAGAKSSADRRPVDPPPIVELKIFDGENSKTDITFSMNANYFLFATLAPARPMAHGRVAENKQQLTVLTGTPVAGMVYLDRPEPAGYFIFPDLSVRHEGKYRLGFSLYEESKDVKFDDSSDGAPRSASPGDPCVIHRLEVKSEPFTVYSAKKFPALTESTTLSRTVAEQGCRVRIRRDVRMRRRDTKSGKDWDDYEDDTAQARSRMSATPDPSAYPTLPTPHGYVTVHGRPRSASDASRHSLVNPVSRRPSLQELNQSYSQPFGSGPHTPQSGYVQASPYGPSPSQQHQQPPLMQQPPMQPPPPQYPQQHAPPPMPAPTSSQQGYYGYGPPAATVAHPQYAAPPTYETGGRMSLDDSLHMPADHRRSSAHYVPLPPAYPTTYAPQPPSQYPPHMGTQQAYQSLPPQPNYAHQPSYGSQDTFLPRTPLPQPVQPPLRSDATTLPRPSYEPNTSLPPLRIPTDLSGPIEPSPARTLPSETYYPSTSTPTSAPDTRKRQHGAVFREPEQYGPLRQGARPRDTTTTTTYGSYSSGTYSSGGVGGGGGGGETIEAGDDADEVHSAGDRYDPSRHMRYRRAHGGYAQRELPPHSDEQA</sequence>
<protein>
    <recommendedName>
        <fullName evidence="9">Velvet domain-containing protein</fullName>
    </recommendedName>
</protein>
<feature type="domain" description="Velvet" evidence="9">
    <location>
        <begin position="24"/>
        <end position="219"/>
    </location>
</feature>
<feature type="compositionally biased region" description="Polar residues" evidence="8">
    <location>
        <begin position="296"/>
        <end position="318"/>
    </location>
</feature>
<comment type="caution">
    <text evidence="10">The sequence shown here is derived from an EMBL/GenBank/DDBJ whole genome shotgun (WGS) entry which is preliminary data.</text>
</comment>
<keyword evidence="6" id="KW-0539">Nucleus</keyword>
<evidence type="ECO:0000256" key="5">
    <source>
        <dbReference type="ARBA" id="ARBA00023163"/>
    </source>
</evidence>
<dbReference type="GO" id="GO:0034250">
    <property type="term" value="P:positive regulation of amide metabolic process"/>
    <property type="evidence" value="ECO:0007669"/>
    <property type="project" value="UniProtKB-ARBA"/>
</dbReference>
<reference evidence="10 11" key="1">
    <citation type="submission" date="2017-03" db="EMBL/GenBank/DDBJ databases">
        <title>Genomes of endolithic fungi from Antarctica.</title>
        <authorList>
            <person name="Coleine C."/>
            <person name="Masonjones S."/>
            <person name="Stajich J.E."/>
        </authorList>
    </citation>
    <scope>NUCLEOTIDE SEQUENCE [LARGE SCALE GENOMIC DNA]</scope>
    <source>
        <strain evidence="10 11">CCFEE 5184</strain>
    </source>
</reference>
<dbReference type="InterPro" id="IPR037525">
    <property type="entry name" value="Velvet_dom"/>
</dbReference>
<evidence type="ECO:0000256" key="7">
    <source>
        <dbReference type="ARBA" id="ARBA00038005"/>
    </source>
</evidence>
<comment type="similarity">
    <text evidence="7">Belongs to the velvet family. VeA subfamily.</text>
</comment>
<dbReference type="PROSITE" id="PS51821">
    <property type="entry name" value="VELVET"/>
    <property type="match status" value="1"/>
</dbReference>
<evidence type="ECO:0000313" key="11">
    <source>
        <dbReference type="Proteomes" id="UP000309340"/>
    </source>
</evidence>
<evidence type="ECO:0000256" key="8">
    <source>
        <dbReference type="SAM" id="MobiDB-lite"/>
    </source>
</evidence>
<feature type="region of interest" description="Disordered" evidence="8">
    <location>
        <begin position="225"/>
        <end position="635"/>
    </location>
</feature>
<feature type="compositionally biased region" description="Low complexity" evidence="8">
    <location>
        <begin position="321"/>
        <end position="336"/>
    </location>
</feature>
<dbReference type="FunFam" id="2.60.40.3960:FF:000001">
    <property type="entry name" value="Sexual development activator VeA"/>
    <property type="match status" value="1"/>
</dbReference>
<keyword evidence="4" id="KW-0805">Transcription regulation</keyword>
<feature type="compositionally biased region" description="Basic and acidic residues" evidence="8">
    <location>
        <begin position="396"/>
        <end position="409"/>
    </location>
</feature>
<evidence type="ECO:0000256" key="6">
    <source>
        <dbReference type="ARBA" id="ARBA00023242"/>
    </source>
</evidence>
<gene>
    <name evidence="10" type="ORF">B0A55_01134</name>
</gene>
<organism evidence="10 11">
    <name type="scientific">Friedmanniomyces simplex</name>
    <dbReference type="NCBI Taxonomy" id="329884"/>
    <lineage>
        <taxon>Eukaryota</taxon>
        <taxon>Fungi</taxon>
        <taxon>Dikarya</taxon>
        <taxon>Ascomycota</taxon>
        <taxon>Pezizomycotina</taxon>
        <taxon>Dothideomycetes</taxon>
        <taxon>Dothideomycetidae</taxon>
        <taxon>Mycosphaerellales</taxon>
        <taxon>Teratosphaeriaceae</taxon>
        <taxon>Friedmanniomyces</taxon>
    </lineage>
</organism>
<dbReference type="GO" id="GO:0005737">
    <property type="term" value="C:cytoplasm"/>
    <property type="evidence" value="ECO:0007669"/>
    <property type="project" value="UniProtKB-SubCell"/>
</dbReference>
<feature type="compositionally biased region" description="Polar residues" evidence="8">
    <location>
        <begin position="438"/>
        <end position="463"/>
    </location>
</feature>
<feature type="compositionally biased region" description="Pro residues" evidence="8">
    <location>
        <begin position="416"/>
        <end position="433"/>
    </location>
</feature>
<evidence type="ECO:0000313" key="10">
    <source>
        <dbReference type="EMBL" id="TKA81756.1"/>
    </source>
</evidence>
<dbReference type="Gene3D" id="2.60.40.3960">
    <property type="entry name" value="Velvet domain"/>
    <property type="match status" value="1"/>
</dbReference>
<dbReference type="GO" id="GO:0051176">
    <property type="term" value="P:positive regulation of sulfur metabolic process"/>
    <property type="evidence" value="ECO:0007669"/>
    <property type="project" value="UniProtKB-ARBA"/>
</dbReference>
<feature type="compositionally biased region" description="Gly residues" evidence="8">
    <location>
        <begin position="577"/>
        <end position="589"/>
    </location>
</feature>
<dbReference type="STRING" id="329884.A0A4U0XZ91"/>
<evidence type="ECO:0000259" key="9">
    <source>
        <dbReference type="PROSITE" id="PS51821"/>
    </source>
</evidence>